<feature type="transmembrane region" description="Helical" evidence="2">
    <location>
        <begin position="26"/>
        <end position="45"/>
    </location>
</feature>
<name>A0ABQ1Y687_9BACL</name>
<accession>A0ABQ1Y687</accession>
<keyword evidence="2" id="KW-1133">Transmembrane helix</keyword>
<sequence>MSYYTEPVANTSPTRNKKTRKTSPKIVILIWILLIGAGVTGALLYSNHLKKSMLEQLEAKLHIQTERMKADYTTQLSTLSQEVQTLQSKVETFNELLTFTKDNTSDKTDNSNKLYSQLSDVKQQLAKLQKQMDLLK</sequence>
<evidence type="ECO:0008006" key="5">
    <source>
        <dbReference type="Google" id="ProtNLM"/>
    </source>
</evidence>
<protein>
    <recommendedName>
        <fullName evidence="5">HemX protein</fullName>
    </recommendedName>
</protein>
<dbReference type="RefSeq" id="WP_188536003.1">
    <property type="nucleotide sequence ID" value="NZ_BMFT01000001.1"/>
</dbReference>
<keyword evidence="2" id="KW-0472">Membrane</keyword>
<evidence type="ECO:0000313" key="3">
    <source>
        <dbReference type="EMBL" id="GGH14193.1"/>
    </source>
</evidence>
<keyword evidence="2" id="KW-0812">Transmembrane</keyword>
<feature type="coiled-coil region" evidence="1">
    <location>
        <begin position="69"/>
        <end position="131"/>
    </location>
</feature>
<dbReference type="EMBL" id="BMFT01000001">
    <property type="protein sequence ID" value="GGH14193.1"/>
    <property type="molecule type" value="Genomic_DNA"/>
</dbReference>
<keyword evidence="4" id="KW-1185">Reference proteome</keyword>
<evidence type="ECO:0000313" key="4">
    <source>
        <dbReference type="Proteomes" id="UP000659344"/>
    </source>
</evidence>
<gene>
    <name evidence="3" type="ORF">GCM10008013_07710</name>
</gene>
<dbReference type="Proteomes" id="UP000659344">
    <property type="component" value="Unassembled WGS sequence"/>
</dbReference>
<reference evidence="4" key="1">
    <citation type="journal article" date="2019" name="Int. J. Syst. Evol. Microbiol.">
        <title>The Global Catalogue of Microorganisms (GCM) 10K type strain sequencing project: providing services to taxonomists for standard genome sequencing and annotation.</title>
        <authorList>
            <consortium name="The Broad Institute Genomics Platform"/>
            <consortium name="The Broad Institute Genome Sequencing Center for Infectious Disease"/>
            <person name="Wu L."/>
            <person name="Ma J."/>
        </authorList>
    </citation>
    <scope>NUCLEOTIDE SEQUENCE [LARGE SCALE GENOMIC DNA]</scope>
    <source>
        <strain evidence="4">CGMCC 1.12769</strain>
    </source>
</reference>
<organism evidence="3 4">
    <name type="scientific">Paenibacillus segetis</name>
    <dbReference type="NCBI Taxonomy" id="1325360"/>
    <lineage>
        <taxon>Bacteria</taxon>
        <taxon>Bacillati</taxon>
        <taxon>Bacillota</taxon>
        <taxon>Bacilli</taxon>
        <taxon>Bacillales</taxon>
        <taxon>Paenibacillaceae</taxon>
        <taxon>Paenibacillus</taxon>
    </lineage>
</organism>
<keyword evidence="1" id="KW-0175">Coiled coil</keyword>
<proteinExistence type="predicted"/>
<comment type="caution">
    <text evidence="3">The sequence shown here is derived from an EMBL/GenBank/DDBJ whole genome shotgun (WGS) entry which is preliminary data.</text>
</comment>
<evidence type="ECO:0000256" key="2">
    <source>
        <dbReference type="SAM" id="Phobius"/>
    </source>
</evidence>
<evidence type="ECO:0000256" key="1">
    <source>
        <dbReference type="SAM" id="Coils"/>
    </source>
</evidence>